<keyword evidence="1" id="KW-0413">Isomerase</keyword>
<evidence type="ECO:0000313" key="4">
    <source>
        <dbReference type="EMBL" id="APH72937.1"/>
    </source>
</evidence>
<dbReference type="PANTHER" id="PTHR36120:SF1">
    <property type="entry name" value="L-FUCOSE ISOMERASE C-TERMINAL DOMAIN-CONTAINING PROTEIN"/>
    <property type="match status" value="1"/>
</dbReference>
<evidence type="ECO:0000313" key="5">
    <source>
        <dbReference type="Proteomes" id="UP000182840"/>
    </source>
</evidence>
<dbReference type="InterPro" id="IPR015888">
    <property type="entry name" value="Fuc_isomerase_C"/>
</dbReference>
<evidence type="ECO:0000259" key="3">
    <source>
        <dbReference type="Pfam" id="PF02952"/>
    </source>
</evidence>
<reference evidence="5" key="1">
    <citation type="submission" date="2016-11" db="EMBL/GenBank/DDBJ databases">
        <title>Mesorhizobium oceanicum sp. nov., isolated from deep seawater in South China Sea.</title>
        <authorList>
            <person name="Fu G.-Y."/>
        </authorList>
    </citation>
    <scope>NUCLEOTIDE SEQUENCE [LARGE SCALE GENOMIC DNA]</scope>
    <source>
        <strain evidence="5">B7</strain>
    </source>
</reference>
<dbReference type="Proteomes" id="UP000182840">
    <property type="component" value="Chromosome"/>
</dbReference>
<dbReference type="EMBL" id="CP018171">
    <property type="protein sequence ID" value="APH72937.1"/>
    <property type="molecule type" value="Genomic_DNA"/>
</dbReference>
<sequence length="470" mass="49381">MSGKATAAERRIGILPLARATFDVAFAEEKLAAMLAALDAAGLAVTGPRHLLFDAEATRAAMKDLGGQAITDLLVLQVTFTDAAMVAEAAQEFAQPLAIWSIPEPRLGGRLRLNAFCGLNLAAHALGLAGRDFGYLHAAPDDAGIEAALHGLLSGERMARDVDPHPAAGDDPRGVAAADAIRGARIAQIGRHPDGFPTCAYDAGRIGELAGVRVDELDLGYLFSRAGSVDAAQLADARAFASAALSGLDTVDQQQLERSLRLKPAIEALRREGSYDAFAIRCWPETFTEYGGAVCGPVSMMGEGRVPCACEADVYGALSALLLQKVADAPAFLTDLVDLEAGDDTGVVWHCGQAPVSMADPDAAPQATIHTNRKMPLLYEFPLKPGRVTFFRISQARGRTVAVIGGGEMLKRPMAFTGTSGVVRFDTPAENLLDRIMGAALEHHLALAYGDHRDALGAAAKSLGIPVLDL</sequence>
<keyword evidence="2" id="KW-0119">Carbohydrate metabolism</keyword>
<name>A0A1L3SU35_9HYPH</name>
<feature type="domain" description="L-fucose isomerase C-terminal" evidence="3">
    <location>
        <begin position="384"/>
        <end position="468"/>
    </location>
</feature>
<keyword evidence="5" id="KW-1185">Reference proteome</keyword>
<evidence type="ECO:0000256" key="2">
    <source>
        <dbReference type="ARBA" id="ARBA00023277"/>
    </source>
</evidence>
<dbReference type="Pfam" id="PF02952">
    <property type="entry name" value="Fucose_iso_C"/>
    <property type="match status" value="1"/>
</dbReference>
<dbReference type="STRING" id="1670800.BSQ44_17365"/>
<dbReference type="GO" id="GO:0008736">
    <property type="term" value="F:L-fucose isomerase activity"/>
    <property type="evidence" value="ECO:0007669"/>
    <property type="project" value="InterPro"/>
</dbReference>
<dbReference type="GO" id="GO:0005737">
    <property type="term" value="C:cytoplasm"/>
    <property type="evidence" value="ECO:0007669"/>
    <property type="project" value="InterPro"/>
</dbReference>
<dbReference type="InterPro" id="IPR009015">
    <property type="entry name" value="Fucose_isomerase_N/cen_sf"/>
</dbReference>
<organism evidence="4 5">
    <name type="scientific">Aquibium oceanicum</name>
    <dbReference type="NCBI Taxonomy" id="1670800"/>
    <lineage>
        <taxon>Bacteria</taxon>
        <taxon>Pseudomonadati</taxon>
        <taxon>Pseudomonadota</taxon>
        <taxon>Alphaproteobacteria</taxon>
        <taxon>Hyphomicrobiales</taxon>
        <taxon>Phyllobacteriaceae</taxon>
        <taxon>Aquibium</taxon>
    </lineage>
</organism>
<dbReference type="GO" id="GO:0006004">
    <property type="term" value="P:fucose metabolic process"/>
    <property type="evidence" value="ECO:0007669"/>
    <property type="project" value="InterPro"/>
</dbReference>
<protein>
    <recommendedName>
        <fullName evidence="3">L-fucose isomerase C-terminal domain-containing protein</fullName>
    </recommendedName>
</protein>
<dbReference type="PANTHER" id="PTHR36120">
    <property type="entry name" value="FUCOSE ISOMERASE"/>
    <property type="match status" value="1"/>
</dbReference>
<proteinExistence type="predicted"/>
<dbReference type="KEGG" id="meso:BSQ44_17365"/>
<dbReference type="RefSeq" id="WP_072606407.1">
    <property type="nucleotide sequence ID" value="NZ_CP018171.1"/>
</dbReference>
<accession>A0A1L3SU35</accession>
<dbReference type="OrthoDB" id="5838738at2"/>
<gene>
    <name evidence="4" type="ORF">BSQ44_17365</name>
</gene>
<dbReference type="AlphaFoldDB" id="A0A1L3SU35"/>
<dbReference type="SUPFAM" id="SSF53743">
    <property type="entry name" value="FucI/AraA N-terminal and middle domains"/>
    <property type="match status" value="1"/>
</dbReference>
<evidence type="ECO:0000256" key="1">
    <source>
        <dbReference type="ARBA" id="ARBA00023235"/>
    </source>
</evidence>